<dbReference type="NCBIfam" id="TIGR00231">
    <property type="entry name" value="small_GTP"/>
    <property type="match status" value="1"/>
</dbReference>
<dbReference type="AlphaFoldDB" id="Q1WMV3"/>
<name>Q1WMV3_COPDI</name>
<organism evidence="4">
    <name type="scientific">Coprinellus disseminatus</name>
    <name type="common">Fairy ink cap fungus</name>
    <dbReference type="NCBI Taxonomy" id="71703"/>
    <lineage>
        <taxon>Eukaryota</taxon>
        <taxon>Fungi</taxon>
        <taxon>Dikarya</taxon>
        <taxon>Basidiomycota</taxon>
        <taxon>Agaricomycotina</taxon>
        <taxon>Agaricomycetes</taxon>
        <taxon>Agaricomycetidae</taxon>
        <taxon>Agaricales</taxon>
        <taxon>Agaricineae</taxon>
        <taxon>Psathyrellaceae</taxon>
        <taxon>Coprinellus</taxon>
    </lineage>
</organism>
<keyword evidence="3" id="KW-0342">GTP-binding</keyword>
<keyword evidence="2" id="KW-0547">Nucleotide-binding</keyword>
<evidence type="ECO:0000256" key="3">
    <source>
        <dbReference type="ARBA" id="ARBA00023134"/>
    </source>
</evidence>
<dbReference type="PANTHER" id="PTHR47981:SF1">
    <property type="entry name" value="RE17845P"/>
    <property type="match status" value="1"/>
</dbReference>
<dbReference type="GO" id="GO:0042147">
    <property type="term" value="P:retrograde transport, endosome to Golgi"/>
    <property type="evidence" value="ECO:0007669"/>
    <property type="project" value="TreeGrafter"/>
</dbReference>
<dbReference type="SMART" id="SM00175">
    <property type="entry name" value="RAB"/>
    <property type="match status" value="1"/>
</dbReference>
<dbReference type="PRINTS" id="PR00449">
    <property type="entry name" value="RASTRNSFRMNG"/>
</dbReference>
<dbReference type="Pfam" id="PF00071">
    <property type="entry name" value="Ras"/>
    <property type="match status" value="1"/>
</dbReference>
<dbReference type="InterPro" id="IPR005225">
    <property type="entry name" value="Small_GTP-bd"/>
</dbReference>
<accession>Q1WMV3</accession>
<comment type="similarity">
    <text evidence="1">Belongs to the small GTPase superfamily. Rab family.</text>
</comment>
<dbReference type="GO" id="GO:0003924">
    <property type="term" value="F:GTPase activity"/>
    <property type="evidence" value="ECO:0007669"/>
    <property type="project" value="InterPro"/>
</dbReference>
<dbReference type="Gene3D" id="3.40.50.300">
    <property type="entry name" value="P-loop containing nucleotide triphosphate hydrolases"/>
    <property type="match status" value="1"/>
</dbReference>
<dbReference type="SUPFAM" id="SSF52540">
    <property type="entry name" value="P-loop containing nucleoside triphosphate hydrolases"/>
    <property type="match status" value="1"/>
</dbReference>
<dbReference type="SMART" id="SM00173">
    <property type="entry name" value="RAS"/>
    <property type="match status" value="1"/>
</dbReference>
<dbReference type="GO" id="GO:0005829">
    <property type="term" value="C:cytosol"/>
    <property type="evidence" value="ECO:0007669"/>
    <property type="project" value="GOC"/>
</dbReference>
<gene>
    <name evidence="4" type="primary">RAB7.1</name>
</gene>
<dbReference type="PROSITE" id="PS51421">
    <property type="entry name" value="RAS"/>
    <property type="match status" value="1"/>
</dbReference>
<dbReference type="SMART" id="SM00174">
    <property type="entry name" value="RHO"/>
    <property type="match status" value="1"/>
</dbReference>
<dbReference type="PANTHER" id="PTHR47981">
    <property type="entry name" value="RAB FAMILY"/>
    <property type="match status" value="1"/>
</dbReference>
<evidence type="ECO:0000256" key="2">
    <source>
        <dbReference type="ARBA" id="ARBA00022741"/>
    </source>
</evidence>
<dbReference type="PROSITE" id="PS51419">
    <property type="entry name" value="RAB"/>
    <property type="match status" value="1"/>
</dbReference>
<evidence type="ECO:0000313" key="4">
    <source>
        <dbReference type="EMBL" id="AAZ14933.1"/>
    </source>
</evidence>
<proteinExistence type="inferred from homology"/>
<sequence>MVKEVDVDGQTVTFMIWDSSGQERFQTLGTAFYRGSECCVLVFDVTSSKSFEALGRWRDNFFENAHVRDPEGFPVVVLGNKVDEDLGKREVSKEQAKEWCRANGNLTYFETSAKECINVEEALASVVAAALEQNRKDEK</sequence>
<protein>
    <submittedName>
        <fullName evidence="4">Putative GTPase</fullName>
    </submittedName>
</protein>
<dbReference type="GO" id="GO:0005525">
    <property type="term" value="F:GTP binding"/>
    <property type="evidence" value="ECO:0007669"/>
    <property type="project" value="UniProtKB-KW"/>
</dbReference>
<dbReference type="GO" id="GO:0005770">
    <property type="term" value="C:late endosome"/>
    <property type="evidence" value="ECO:0007669"/>
    <property type="project" value="TreeGrafter"/>
</dbReference>
<dbReference type="EMBL" id="DQ056142">
    <property type="protein sequence ID" value="AAZ14933.1"/>
    <property type="molecule type" value="Genomic_DNA"/>
</dbReference>
<evidence type="ECO:0000256" key="1">
    <source>
        <dbReference type="ARBA" id="ARBA00006270"/>
    </source>
</evidence>
<reference evidence="4" key="1">
    <citation type="journal article" date="2006" name="Genetics">
        <title>Evolution of the bipolar mating system of the mushroom Coprinellus disseminatus from its tetrapolar ancestors involves loss of mating-type-specific pheromone receptor function.</title>
        <authorList>
            <person name="James T.Y."/>
            <person name="Srivilai P."/>
            <person name="Kuees U."/>
            <person name="Vilgalys R."/>
        </authorList>
    </citation>
    <scope>NUCLEOTIDE SEQUENCE</scope>
    <source>
        <strain evidence="4">C345.1</strain>
    </source>
</reference>
<dbReference type="InterPro" id="IPR001806">
    <property type="entry name" value="Small_GTPase"/>
</dbReference>
<dbReference type="InterPro" id="IPR027417">
    <property type="entry name" value="P-loop_NTPase"/>
</dbReference>
<dbReference type="FunFam" id="3.40.50.300:FF:001447">
    <property type="entry name" value="Ras-related protein Rab-1B"/>
    <property type="match status" value="1"/>
</dbReference>